<evidence type="ECO:0007829" key="4">
    <source>
        <dbReference type="PeptideAtlas" id="A0A498M3B7"/>
    </source>
</evidence>
<dbReference type="GO" id="GO:0035803">
    <property type="term" value="P:egg coat formation"/>
    <property type="evidence" value="ECO:0007669"/>
    <property type="project" value="TreeGrafter"/>
</dbReference>
<dbReference type="Proteomes" id="UP000290572">
    <property type="component" value="Unassembled WGS sequence"/>
</dbReference>
<dbReference type="GO" id="GO:2000344">
    <property type="term" value="P:positive regulation of acrosome reaction"/>
    <property type="evidence" value="ECO:0007669"/>
    <property type="project" value="TreeGrafter"/>
</dbReference>
<dbReference type="AlphaFoldDB" id="A0A498M3B7"/>
<accession>A0A498M3B7</accession>
<dbReference type="GO" id="GO:0031012">
    <property type="term" value="C:extracellular matrix"/>
    <property type="evidence" value="ECO:0007669"/>
    <property type="project" value="TreeGrafter"/>
</dbReference>
<reference evidence="2 3" key="1">
    <citation type="submission" date="2018-03" db="EMBL/GenBank/DDBJ databases">
        <title>Draft genome sequence of Rohu Carp (Labeo rohita).</title>
        <authorList>
            <person name="Das P."/>
            <person name="Kushwaha B."/>
            <person name="Joshi C.G."/>
            <person name="Kumar D."/>
            <person name="Nagpure N.S."/>
            <person name="Sahoo L."/>
            <person name="Das S.P."/>
            <person name="Bit A."/>
            <person name="Patnaik S."/>
            <person name="Meher P.K."/>
            <person name="Jayasankar P."/>
            <person name="Koringa P.G."/>
            <person name="Patel N.V."/>
            <person name="Hinsu A.T."/>
            <person name="Kumar R."/>
            <person name="Pandey M."/>
            <person name="Agarwal S."/>
            <person name="Srivastava S."/>
            <person name="Singh M."/>
            <person name="Iquebal M.A."/>
            <person name="Jaiswal S."/>
            <person name="Angadi U.B."/>
            <person name="Kumar N."/>
            <person name="Raza M."/>
            <person name="Shah T.M."/>
            <person name="Rai A."/>
            <person name="Jena J.K."/>
        </authorList>
    </citation>
    <scope>NUCLEOTIDE SEQUENCE [LARGE SCALE GENOMIC DNA]</scope>
    <source>
        <strain evidence="2">DASCIFA01</strain>
        <tissue evidence="2">Testis</tissue>
    </source>
</reference>
<dbReference type="PANTHER" id="PTHR11576">
    <property type="entry name" value="ZONA PELLUCIDA SPERM-BINDING PROTEIN 3"/>
    <property type="match status" value="1"/>
</dbReference>
<dbReference type="EMBL" id="QBIY01012930">
    <property type="protein sequence ID" value="RXN13966.1"/>
    <property type="molecule type" value="Genomic_DNA"/>
</dbReference>
<dbReference type="Gene3D" id="2.60.40.3210">
    <property type="entry name" value="Zona pellucida, ZP-N domain"/>
    <property type="match status" value="1"/>
</dbReference>
<keyword evidence="3" id="KW-1185">Reference proteome</keyword>
<evidence type="ECO:0000313" key="2">
    <source>
        <dbReference type="EMBL" id="RXN13966.1"/>
    </source>
</evidence>
<proteinExistence type="evidence at protein level"/>
<dbReference type="FunFam" id="2.60.40.3210:FF:000001">
    <property type="entry name" value="Zona pellucida sperm-binding protein 3"/>
    <property type="match status" value="1"/>
</dbReference>
<evidence type="ECO:0000259" key="1">
    <source>
        <dbReference type="PROSITE" id="PS51034"/>
    </source>
</evidence>
<gene>
    <name evidence="2" type="ORF">ROHU_009287</name>
</gene>
<dbReference type="GO" id="GO:0032190">
    <property type="term" value="F:acrosin binding"/>
    <property type="evidence" value="ECO:0007669"/>
    <property type="project" value="TreeGrafter"/>
</dbReference>
<dbReference type="GO" id="GO:0007186">
    <property type="term" value="P:G protein-coupled receptor signaling pathway"/>
    <property type="evidence" value="ECO:0007669"/>
    <property type="project" value="InterPro"/>
</dbReference>
<dbReference type="GO" id="GO:0007339">
    <property type="term" value="P:binding of sperm to zona pellucida"/>
    <property type="evidence" value="ECO:0007669"/>
    <property type="project" value="TreeGrafter"/>
</dbReference>
<name>A0A498M3B7_LABRO</name>
<dbReference type="Pfam" id="PF23344">
    <property type="entry name" value="ZP-N"/>
    <property type="match status" value="1"/>
</dbReference>
<protein>
    <submittedName>
        <fullName evidence="2">Zona pellucida sperm-binding 3-like protein</fullName>
    </submittedName>
</protein>
<organism evidence="2 3">
    <name type="scientific">Labeo rohita</name>
    <name type="common">Indian major carp</name>
    <name type="synonym">Cyprinus rohita</name>
    <dbReference type="NCBI Taxonomy" id="84645"/>
    <lineage>
        <taxon>Eukaryota</taxon>
        <taxon>Metazoa</taxon>
        <taxon>Chordata</taxon>
        <taxon>Craniata</taxon>
        <taxon>Vertebrata</taxon>
        <taxon>Euteleostomi</taxon>
        <taxon>Actinopterygii</taxon>
        <taxon>Neopterygii</taxon>
        <taxon>Teleostei</taxon>
        <taxon>Ostariophysi</taxon>
        <taxon>Cypriniformes</taxon>
        <taxon>Cyprinidae</taxon>
        <taxon>Labeoninae</taxon>
        <taxon>Labeonini</taxon>
        <taxon>Labeo</taxon>
    </lineage>
</organism>
<dbReference type="InterPro" id="IPR036284">
    <property type="entry name" value="GGL_sf"/>
</dbReference>
<dbReference type="InterPro" id="IPR001507">
    <property type="entry name" value="ZP_dom"/>
</dbReference>
<dbReference type="STRING" id="84645.A0A498M3B7"/>
<feature type="domain" description="ZP" evidence="1">
    <location>
        <begin position="68"/>
        <end position="324"/>
    </location>
</feature>
<dbReference type="InterPro" id="IPR055356">
    <property type="entry name" value="ZP-N"/>
</dbReference>
<evidence type="ECO:0000313" key="3">
    <source>
        <dbReference type="Proteomes" id="UP000290572"/>
    </source>
</evidence>
<comment type="caution">
    <text evidence="2">The sequence shown here is derived from an EMBL/GenBank/DDBJ whole genome shotgun (WGS) entry which is preliminary data.</text>
</comment>
<dbReference type="PROSITE" id="PS51034">
    <property type="entry name" value="ZP_2"/>
    <property type="match status" value="1"/>
</dbReference>
<dbReference type="Gene3D" id="4.10.260.10">
    <property type="entry name" value="Transducin (heterotrimeric G protein), gamma chain"/>
    <property type="match status" value="1"/>
</dbReference>
<sequence length="324" mass="35469">MSGSSNIVAMKKIVQQLRFEANINRVKQLGSLASQQLLSGQFQAAIPQSPPKINDPVPQRRQKTVSVYCHEEAIEVVMNADLFASGIPVYAEELRLGSESLLNKVSAASCGAVQTGESELTIFAYFRDCGTKLSVTGDSLVYSNVIVYSPLPTPDGVIHQEGAVIPVQCQYRRWQSVDGNDEVCNTCEPSRQAAAEKEPIQPLRITLAPPVKQSVLAPKPGPADFFRVRPDWSKVATLGPLFLIPKQETTTRSTGYPQSGPAEVFSAFVDEEPELLFNSTRESPMTDELDFKTDHETKNGPLVKDLFLNASDLFSSEEGSGFEE</sequence>
<dbReference type="PANTHER" id="PTHR11576:SF2">
    <property type="entry name" value="ZONA PELLUCIDA SPERM-BINDING PROTEIN 3"/>
    <property type="match status" value="1"/>
</dbReference>
<keyword evidence="4" id="KW-1267">Proteomics identification</keyword>